<reference evidence="1 2" key="1">
    <citation type="submission" date="2018-06" db="EMBL/GenBank/DDBJ databases">
        <title>Genomic Encyclopedia of Type Strains, Phase III (KMG-III): the genomes of soil and plant-associated and newly described type strains.</title>
        <authorList>
            <person name="Whitman W."/>
        </authorList>
    </citation>
    <scope>NUCLEOTIDE SEQUENCE [LARGE SCALE GENOMIC DNA]</scope>
    <source>
        <strain evidence="1 2">CECT 7022</strain>
    </source>
</reference>
<organism evidence="1 2">
    <name type="scientific">Paenibacillus barcinonensis</name>
    <dbReference type="NCBI Taxonomy" id="198119"/>
    <lineage>
        <taxon>Bacteria</taxon>
        <taxon>Bacillati</taxon>
        <taxon>Bacillota</taxon>
        <taxon>Bacilli</taxon>
        <taxon>Bacillales</taxon>
        <taxon>Paenibacillaceae</taxon>
        <taxon>Paenibacillus</taxon>
    </lineage>
</organism>
<dbReference type="Proteomes" id="UP000247790">
    <property type="component" value="Unassembled WGS sequence"/>
</dbReference>
<name>A0A2V4VB81_PAEBA</name>
<dbReference type="SUPFAM" id="SSF160631">
    <property type="entry name" value="SMI1/KNR4-like"/>
    <property type="match status" value="1"/>
</dbReference>
<dbReference type="InterPro" id="IPR037883">
    <property type="entry name" value="Knr4/Smi1-like_sf"/>
</dbReference>
<evidence type="ECO:0000313" key="1">
    <source>
        <dbReference type="EMBL" id="PYE49617.1"/>
    </source>
</evidence>
<dbReference type="EMBL" id="QJSW01000005">
    <property type="protein sequence ID" value="PYE49617.1"/>
    <property type="molecule type" value="Genomic_DNA"/>
</dbReference>
<dbReference type="AlphaFoldDB" id="A0A2V4VB81"/>
<accession>A0A2V4VB81</accession>
<comment type="caution">
    <text evidence="1">The sequence shown here is derived from an EMBL/GenBank/DDBJ whole genome shotgun (WGS) entry which is preliminary data.</text>
</comment>
<dbReference type="Gene3D" id="3.40.1580.10">
    <property type="entry name" value="SMI1/KNR4-like"/>
    <property type="match status" value="1"/>
</dbReference>
<gene>
    <name evidence="1" type="ORF">DFQ00_105121</name>
</gene>
<sequence>MVIRKVVNAMSELQALKENRLFIKSWLDAYFDSPHRHILMSLPAKMEEDDKGVPVAMQDGEIDEEGWVLWKMMDSAVTEEQIDELADALISPLSYKYGTTFSVPPLYAAYLSTRYVLNVYLRFDECTIELPNLPSDSPLEEIRELWSSWPSLIEAGYIPFASYEDGAGPVCWDANKPDQAKDYAVVWFDHEALFDEQQHSREKLEPHAQPLFSSFREMLMQQGTKRW</sequence>
<evidence type="ECO:0008006" key="3">
    <source>
        <dbReference type="Google" id="ProtNLM"/>
    </source>
</evidence>
<evidence type="ECO:0000313" key="2">
    <source>
        <dbReference type="Proteomes" id="UP000247790"/>
    </source>
</evidence>
<proteinExistence type="predicted"/>
<protein>
    <recommendedName>
        <fullName evidence="3">SMI1/KNR4 family protein SUKH-1</fullName>
    </recommendedName>
</protein>